<sequence>MFGKLGLPQTPALTPNPATVHLYALQEAAVSQCIYPSLAYLDPSLASSSSTPSASTSQIFSAKFNARTGVFAKADARDPSHLGEDEAMKMMSEVYFDINAWERERMSQAVGDGEG</sequence>
<dbReference type="InParanoid" id="A0A067Q2B6"/>
<accession>A0A067Q2B6</accession>
<keyword evidence="2" id="KW-1185">Reference proteome</keyword>
<proteinExistence type="predicted"/>
<evidence type="ECO:0000313" key="1">
    <source>
        <dbReference type="EMBL" id="KDQ56741.1"/>
    </source>
</evidence>
<evidence type="ECO:0000313" key="2">
    <source>
        <dbReference type="Proteomes" id="UP000027265"/>
    </source>
</evidence>
<gene>
    <name evidence="1" type="ORF">JAAARDRAFT_207816</name>
</gene>
<dbReference type="Proteomes" id="UP000027265">
    <property type="component" value="Unassembled WGS sequence"/>
</dbReference>
<reference evidence="2" key="1">
    <citation type="journal article" date="2014" name="Proc. Natl. Acad. Sci. U.S.A.">
        <title>Extensive sampling of basidiomycete genomes demonstrates inadequacy of the white-rot/brown-rot paradigm for wood decay fungi.</title>
        <authorList>
            <person name="Riley R."/>
            <person name="Salamov A.A."/>
            <person name="Brown D.W."/>
            <person name="Nagy L.G."/>
            <person name="Floudas D."/>
            <person name="Held B.W."/>
            <person name="Levasseur A."/>
            <person name="Lombard V."/>
            <person name="Morin E."/>
            <person name="Otillar R."/>
            <person name="Lindquist E.A."/>
            <person name="Sun H."/>
            <person name="LaButti K.M."/>
            <person name="Schmutz J."/>
            <person name="Jabbour D."/>
            <person name="Luo H."/>
            <person name="Baker S.E."/>
            <person name="Pisabarro A.G."/>
            <person name="Walton J.D."/>
            <person name="Blanchette R.A."/>
            <person name="Henrissat B."/>
            <person name="Martin F."/>
            <person name="Cullen D."/>
            <person name="Hibbett D.S."/>
            <person name="Grigoriev I.V."/>
        </authorList>
    </citation>
    <scope>NUCLEOTIDE SEQUENCE [LARGE SCALE GENOMIC DNA]</scope>
    <source>
        <strain evidence="2">MUCL 33604</strain>
    </source>
</reference>
<protein>
    <submittedName>
        <fullName evidence="1">Uncharacterized protein</fullName>
    </submittedName>
</protein>
<organism evidence="1 2">
    <name type="scientific">Jaapia argillacea MUCL 33604</name>
    <dbReference type="NCBI Taxonomy" id="933084"/>
    <lineage>
        <taxon>Eukaryota</taxon>
        <taxon>Fungi</taxon>
        <taxon>Dikarya</taxon>
        <taxon>Basidiomycota</taxon>
        <taxon>Agaricomycotina</taxon>
        <taxon>Agaricomycetes</taxon>
        <taxon>Agaricomycetidae</taxon>
        <taxon>Jaapiales</taxon>
        <taxon>Jaapiaceae</taxon>
        <taxon>Jaapia</taxon>
    </lineage>
</organism>
<name>A0A067Q2B6_9AGAM</name>
<dbReference type="OrthoDB" id="2444812at2759"/>
<dbReference type="HOGENOM" id="CLU_2109385_0_0_1"/>
<dbReference type="STRING" id="933084.A0A067Q2B6"/>
<dbReference type="EMBL" id="KL197721">
    <property type="protein sequence ID" value="KDQ56741.1"/>
    <property type="molecule type" value="Genomic_DNA"/>
</dbReference>
<dbReference type="AlphaFoldDB" id="A0A067Q2B6"/>